<dbReference type="OrthoDB" id="9786493at2"/>
<keyword evidence="2" id="KW-0813">Transport</keyword>
<comment type="similarity">
    <text evidence="6">Belongs to the FNT transporter (TC 1.A.16) family.</text>
</comment>
<accession>A0A371IRH9</accession>
<reference evidence="8 9" key="1">
    <citation type="journal article" date="2017" name="Genome Announc.">
        <title>Draft Genome Sequence of Romboutsia maritimum sp. nov. Strain CCRI-22766(T), Isolated from Coastal Estuarine Mud.</title>
        <authorList>
            <person name="Maheux A.F."/>
            <person name="Boudreau D.K."/>
            <person name="Berube E."/>
            <person name="Boissinot M."/>
            <person name="Raymond F."/>
            <person name="Brodeur S."/>
            <person name="Corbeil J."/>
            <person name="Brightwell G."/>
            <person name="Broda D."/>
            <person name="Omar R.F."/>
            <person name="Bergeron M.G."/>
        </authorList>
    </citation>
    <scope>NUCLEOTIDE SEQUENCE [LARGE SCALE GENOMIC DNA]</scope>
    <source>
        <strain evidence="8 9">CCRI-22766</strain>
    </source>
</reference>
<dbReference type="EMBL" id="NOJZ02000019">
    <property type="protein sequence ID" value="RDY23087.1"/>
    <property type="molecule type" value="Genomic_DNA"/>
</dbReference>
<dbReference type="AlphaFoldDB" id="A0A371IRH9"/>
<dbReference type="RefSeq" id="WP_095405447.1">
    <property type="nucleotide sequence ID" value="NZ_NOJZ02000019.1"/>
</dbReference>
<name>A0A371IRH9_9FIRM</name>
<feature type="transmembrane region" description="Helical" evidence="7">
    <location>
        <begin position="107"/>
        <end position="130"/>
    </location>
</feature>
<keyword evidence="4 7" id="KW-1133">Transmembrane helix</keyword>
<feature type="transmembrane region" description="Helical" evidence="7">
    <location>
        <begin position="186"/>
        <end position="205"/>
    </location>
</feature>
<dbReference type="InterPro" id="IPR024002">
    <property type="entry name" value="For/NO2_transpt_CS"/>
</dbReference>
<dbReference type="FunFam" id="1.20.1080.10:FF:000011">
    <property type="entry name" value="Formate family transporter"/>
    <property type="match status" value="1"/>
</dbReference>
<comment type="caution">
    <text evidence="8">The sequence shown here is derived from an EMBL/GenBank/DDBJ whole genome shotgun (WGS) entry which is preliminary data.</text>
</comment>
<dbReference type="PROSITE" id="PS01005">
    <property type="entry name" value="FORMATE_NITRITE_TP_1"/>
    <property type="match status" value="1"/>
</dbReference>
<organism evidence="8 9">
    <name type="scientific">Romboutsia maritimum</name>
    <dbReference type="NCBI Taxonomy" id="2020948"/>
    <lineage>
        <taxon>Bacteria</taxon>
        <taxon>Bacillati</taxon>
        <taxon>Bacillota</taxon>
        <taxon>Clostridia</taxon>
        <taxon>Peptostreptococcales</taxon>
        <taxon>Peptostreptococcaceae</taxon>
        <taxon>Romboutsia</taxon>
    </lineage>
</organism>
<dbReference type="InterPro" id="IPR000292">
    <property type="entry name" value="For/NO2_transpt"/>
</dbReference>
<gene>
    <name evidence="8" type="ORF">CHF27_010010</name>
</gene>
<feature type="transmembrane region" description="Helical" evidence="7">
    <location>
        <begin position="30"/>
        <end position="51"/>
    </location>
</feature>
<dbReference type="PANTHER" id="PTHR30520:SF6">
    <property type="entry name" value="FORMATE_NITRATE FAMILY TRANSPORTER (EUROFUNG)"/>
    <property type="match status" value="1"/>
</dbReference>
<evidence type="ECO:0000256" key="7">
    <source>
        <dbReference type="SAM" id="Phobius"/>
    </source>
</evidence>
<feature type="transmembrane region" description="Helical" evidence="7">
    <location>
        <begin position="150"/>
        <end position="174"/>
    </location>
</feature>
<feature type="transmembrane region" description="Helical" evidence="7">
    <location>
        <begin position="225"/>
        <end position="249"/>
    </location>
</feature>
<protein>
    <submittedName>
        <fullName evidence="8">Formate/nitrite transporter family protein</fullName>
    </submittedName>
</protein>
<evidence type="ECO:0000313" key="8">
    <source>
        <dbReference type="EMBL" id="RDY23087.1"/>
    </source>
</evidence>
<comment type="subcellular location">
    <subcellularLocation>
        <location evidence="1">Membrane</location>
        <topology evidence="1">Multi-pass membrane protein</topology>
    </subcellularLocation>
</comment>
<proteinExistence type="inferred from homology"/>
<feature type="transmembrane region" description="Helical" evidence="7">
    <location>
        <begin position="63"/>
        <end position="86"/>
    </location>
</feature>
<evidence type="ECO:0000313" key="9">
    <source>
        <dbReference type="Proteomes" id="UP000243494"/>
    </source>
</evidence>
<keyword evidence="5 7" id="KW-0472">Membrane</keyword>
<dbReference type="Pfam" id="PF01226">
    <property type="entry name" value="Form_Nir_trans"/>
    <property type="match status" value="1"/>
</dbReference>
<dbReference type="Proteomes" id="UP000243494">
    <property type="component" value="Unassembled WGS sequence"/>
</dbReference>
<evidence type="ECO:0000256" key="1">
    <source>
        <dbReference type="ARBA" id="ARBA00004141"/>
    </source>
</evidence>
<evidence type="ECO:0000256" key="4">
    <source>
        <dbReference type="ARBA" id="ARBA00022989"/>
    </source>
</evidence>
<keyword evidence="3 7" id="KW-0812">Transmembrane</keyword>
<dbReference type="GO" id="GO:0015499">
    <property type="term" value="F:formate transmembrane transporter activity"/>
    <property type="evidence" value="ECO:0007669"/>
    <property type="project" value="TreeGrafter"/>
</dbReference>
<sequence>MDKRFLTPGEVATATVNAGIKKAGLSTQSCMYLGILAGIFIGFGALANILISQTLGGIDVGIAKFAGAAMFPVGLMLVVMCGAELFTGNNLMTLAVMDKKITWAKMFRNWGLVYIANLIGSLLLVLIVYYSTTLGDTAVDKAIAIAESKATLTITQAFLRGILCNVLVVLAVWLATAGQDIVSKIFACWFPIMLFVLCGFEHSIANMFFIPMGMALGASVTIGQLIINLIFVTLGNIVGGAIIIPFMYFNCYLKSNNKNNISKLADSKR</sequence>
<evidence type="ECO:0000256" key="2">
    <source>
        <dbReference type="ARBA" id="ARBA00022448"/>
    </source>
</evidence>
<dbReference type="GO" id="GO:0005886">
    <property type="term" value="C:plasma membrane"/>
    <property type="evidence" value="ECO:0007669"/>
    <property type="project" value="TreeGrafter"/>
</dbReference>
<evidence type="ECO:0000256" key="5">
    <source>
        <dbReference type="ARBA" id="ARBA00023136"/>
    </source>
</evidence>
<dbReference type="InterPro" id="IPR023271">
    <property type="entry name" value="Aquaporin-like"/>
</dbReference>
<dbReference type="PANTHER" id="PTHR30520">
    <property type="entry name" value="FORMATE TRANSPORTER-RELATED"/>
    <property type="match status" value="1"/>
</dbReference>
<evidence type="ECO:0000256" key="3">
    <source>
        <dbReference type="ARBA" id="ARBA00022692"/>
    </source>
</evidence>
<evidence type="ECO:0000256" key="6">
    <source>
        <dbReference type="ARBA" id="ARBA00049660"/>
    </source>
</evidence>
<keyword evidence="9" id="KW-1185">Reference proteome</keyword>
<dbReference type="Gene3D" id="1.20.1080.10">
    <property type="entry name" value="Glycerol uptake facilitator protein"/>
    <property type="match status" value="1"/>
</dbReference>